<reference evidence="1 2" key="1">
    <citation type="submission" date="2019-04" db="EMBL/GenBank/DDBJ databases">
        <title>Cohnella sp. nov. isolated from preserved vegetables.</title>
        <authorList>
            <person name="Lin S.-Y."/>
            <person name="Hung M.-H."/>
            <person name="Young C.-C."/>
        </authorList>
    </citation>
    <scope>NUCLEOTIDE SEQUENCE [LARGE SCALE GENOMIC DNA]</scope>
    <source>
        <strain evidence="1 2">CC-MHH1044</strain>
    </source>
</reference>
<evidence type="ECO:0000313" key="1">
    <source>
        <dbReference type="EMBL" id="THF80826.1"/>
    </source>
</evidence>
<evidence type="ECO:0000313" key="2">
    <source>
        <dbReference type="Proteomes" id="UP000310636"/>
    </source>
</evidence>
<dbReference type="RefSeq" id="WP_136369665.1">
    <property type="nucleotide sequence ID" value="NZ_SSOB01000010.1"/>
</dbReference>
<dbReference type="OrthoDB" id="2666319at2"/>
<dbReference type="AlphaFoldDB" id="A0A4S4BZR9"/>
<keyword evidence="2" id="KW-1185">Reference proteome</keyword>
<dbReference type="Proteomes" id="UP000310636">
    <property type="component" value="Unassembled WGS sequence"/>
</dbReference>
<sequence length="82" mass="9284">MVMVADTTRCRCGNHAQRQLTDVVWAESGTTYSIRNVPIWHCNNKACCEEIIPSSVQLNVSFLADDMRAGKLSSDTQYRELF</sequence>
<accession>A0A4S4BZR9</accession>
<dbReference type="EMBL" id="SSOB01000010">
    <property type="protein sequence ID" value="THF80826.1"/>
    <property type="molecule type" value="Genomic_DNA"/>
</dbReference>
<proteinExistence type="predicted"/>
<gene>
    <name evidence="1" type="ORF">E6C55_10105</name>
</gene>
<evidence type="ECO:0008006" key="3">
    <source>
        <dbReference type="Google" id="ProtNLM"/>
    </source>
</evidence>
<name>A0A4S4BZR9_9BACL</name>
<protein>
    <recommendedName>
        <fullName evidence="3">YgiT-type zinc finger protein</fullName>
    </recommendedName>
</protein>
<comment type="caution">
    <text evidence="1">The sequence shown here is derived from an EMBL/GenBank/DDBJ whole genome shotgun (WGS) entry which is preliminary data.</text>
</comment>
<organism evidence="1 2">
    <name type="scientific">Cohnella fermenti</name>
    <dbReference type="NCBI Taxonomy" id="2565925"/>
    <lineage>
        <taxon>Bacteria</taxon>
        <taxon>Bacillati</taxon>
        <taxon>Bacillota</taxon>
        <taxon>Bacilli</taxon>
        <taxon>Bacillales</taxon>
        <taxon>Paenibacillaceae</taxon>
        <taxon>Cohnella</taxon>
    </lineage>
</organism>